<dbReference type="InterPro" id="IPR015943">
    <property type="entry name" value="WD40/YVTN_repeat-like_dom_sf"/>
</dbReference>
<dbReference type="Gene3D" id="3.40.50.300">
    <property type="entry name" value="P-loop containing nucleotide triphosphate hydrolases"/>
    <property type="match status" value="1"/>
</dbReference>
<evidence type="ECO:0000259" key="5">
    <source>
        <dbReference type="Pfam" id="PF24883"/>
    </source>
</evidence>
<dbReference type="GeneID" id="27333216"/>
<keyword evidence="2" id="KW-0677">Repeat</keyword>
<evidence type="ECO:0000259" key="4">
    <source>
        <dbReference type="Pfam" id="PF06985"/>
    </source>
</evidence>
<dbReference type="PANTHER" id="PTHR19879">
    <property type="entry name" value="TRANSCRIPTION INITIATION FACTOR TFIID"/>
    <property type="match status" value="1"/>
</dbReference>
<feature type="repeat" description="WD" evidence="3">
    <location>
        <begin position="1373"/>
        <end position="1414"/>
    </location>
</feature>
<dbReference type="SUPFAM" id="SSF82171">
    <property type="entry name" value="DPP6 N-terminal domain-like"/>
    <property type="match status" value="1"/>
</dbReference>
<evidence type="ECO:0000313" key="7">
    <source>
        <dbReference type="Proteomes" id="UP000053328"/>
    </source>
</evidence>
<dbReference type="EMBL" id="KN847495">
    <property type="protein sequence ID" value="KIW16082.1"/>
    <property type="molecule type" value="Genomic_DNA"/>
</dbReference>
<accession>A0A0D1ZTI1</accession>
<protein>
    <submittedName>
        <fullName evidence="6">Uncharacterized protein</fullName>
    </submittedName>
</protein>
<dbReference type="STRING" id="91928.A0A0D1ZTI1"/>
<feature type="domain" description="Heterokaryon incompatibility" evidence="4">
    <location>
        <begin position="25"/>
        <end position="117"/>
    </location>
</feature>
<dbReference type="RefSeq" id="XP_016236298.1">
    <property type="nucleotide sequence ID" value="XM_016380471.1"/>
</dbReference>
<dbReference type="HOGENOM" id="CLU_000288_6_16_1"/>
<dbReference type="InterPro" id="IPR001680">
    <property type="entry name" value="WD40_rpt"/>
</dbReference>
<keyword evidence="7" id="KW-1185">Reference proteome</keyword>
<dbReference type="InterPro" id="IPR020472">
    <property type="entry name" value="WD40_PAC1"/>
</dbReference>
<feature type="repeat" description="WD" evidence="3">
    <location>
        <begin position="979"/>
        <end position="1020"/>
    </location>
</feature>
<dbReference type="Gene3D" id="2.130.10.10">
    <property type="entry name" value="YVTN repeat-like/Quinoprotein amine dehydrogenase"/>
    <property type="match status" value="6"/>
</dbReference>
<feature type="repeat" description="WD" evidence="3">
    <location>
        <begin position="1026"/>
        <end position="1063"/>
    </location>
</feature>
<dbReference type="CDD" id="cd00200">
    <property type="entry name" value="WD40"/>
    <property type="match status" value="2"/>
</dbReference>
<dbReference type="InterPro" id="IPR056884">
    <property type="entry name" value="NPHP3-like_N"/>
</dbReference>
<dbReference type="PROSITE" id="PS50294">
    <property type="entry name" value="WD_REPEATS_REGION"/>
    <property type="match status" value="9"/>
</dbReference>
<keyword evidence="1 3" id="KW-0853">WD repeat</keyword>
<dbReference type="SMART" id="SM00320">
    <property type="entry name" value="WD40"/>
    <property type="match status" value="13"/>
</dbReference>
<feature type="repeat" description="WD" evidence="3">
    <location>
        <begin position="1331"/>
        <end position="1372"/>
    </location>
</feature>
<dbReference type="OrthoDB" id="4158009at2759"/>
<dbReference type="InterPro" id="IPR010730">
    <property type="entry name" value="HET"/>
</dbReference>
<dbReference type="SUPFAM" id="SSF52540">
    <property type="entry name" value="P-loop containing nucleoside triphosphate hydrolases"/>
    <property type="match status" value="1"/>
</dbReference>
<feature type="repeat" description="WD" evidence="3">
    <location>
        <begin position="1105"/>
        <end position="1146"/>
    </location>
</feature>
<dbReference type="InterPro" id="IPR027417">
    <property type="entry name" value="P-loop_NTPase"/>
</dbReference>
<gene>
    <name evidence="6" type="ORF">PV08_06133</name>
</gene>
<dbReference type="PROSITE" id="PS00678">
    <property type="entry name" value="WD_REPEATS_1"/>
    <property type="match status" value="8"/>
</dbReference>
<reference evidence="6 7" key="1">
    <citation type="submission" date="2015-01" db="EMBL/GenBank/DDBJ databases">
        <title>The Genome Sequence of Exophiala spinifera CBS89968.</title>
        <authorList>
            <consortium name="The Broad Institute Genomics Platform"/>
            <person name="Cuomo C."/>
            <person name="de Hoog S."/>
            <person name="Gorbushina A."/>
            <person name="Stielow B."/>
            <person name="Teixiera M."/>
            <person name="Abouelleil A."/>
            <person name="Chapman S.B."/>
            <person name="Priest M."/>
            <person name="Young S.K."/>
            <person name="Wortman J."/>
            <person name="Nusbaum C."/>
            <person name="Birren B."/>
        </authorList>
    </citation>
    <scope>NUCLEOTIDE SEQUENCE [LARGE SCALE GENOMIC DNA]</scope>
    <source>
        <strain evidence="6 7">CBS 89968</strain>
    </source>
</reference>
<feature type="repeat" description="WD" evidence="3">
    <location>
        <begin position="1190"/>
        <end position="1231"/>
    </location>
</feature>
<feature type="domain" description="Nephrocystin 3-like N-terminal" evidence="5">
    <location>
        <begin position="283"/>
        <end position="446"/>
    </location>
</feature>
<dbReference type="InterPro" id="IPR019775">
    <property type="entry name" value="WD40_repeat_CS"/>
</dbReference>
<dbReference type="SUPFAM" id="SSF50998">
    <property type="entry name" value="Quinoprotein alcohol dehydrogenase-like"/>
    <property type="match status" value="1"/>
</dbReference>
<dbReference type="PROSITE" id="PS50082">
    <property type="entry name" value="WD_REPEATS_2"/>
    <property type="match status" value="13"/>
</dbReference>
<feature type="repeat" description="WD" evidence="3">
    <location>
        <begin position="937"/>
        <end position="978"/>
    </location>
</feature>
<name>A0A0D1ZTI1_9EURO</name>
<feature type="repeat" description="WD" evidence="3">
    <location>
        <begin position="1147"/>
        <end position="1189"/>
    </location>
</feature>
<dbReference type="Pfam" id="PF06985">
    <property type="entry name" value="HET"/>
    <property type="match status" value="1"/>
</dbReference>
<organism evidence="6 7">
    <name type="scientific">Exophiala spinifera</name>
    <dbReference type="NCBI Taxonomy" id="91928"/>
    <lineage>
        <taxon>Eukaryota</taxon>
        <taxon>Fungi</taxon>
        <taxon>Dikarya</taxon>
        <taxon>Ascomycota</taxon>
        <taxon>Pezizomycotina</taxon>
        <taxon>Eurotiomycetes</taxon>
        <taxon>Chaetothyriomycetidae</taxon>
        <taxon>Chaetothyriales</taxon>
        <taxon>Herpotrichiellaceae</taxon>
        <taxon>Exophiala</taxon>
    </lineage>
</organism>
<feature type="repeat" description="WD" evidence="3">
    <location>
        <begin position="896"/>
        <end position="937"/>
    </location>
</feature>
<evidence type="ECO:0000256" key="3">
    <source>
        <dbReference type="PROSITE-ProRule" id="PRU00221"/>
    </source>
</evidence>
<dbReference type="InterPro" id="IPR011047">
    <property type="entry name" value="Quinoprotein_ADH-like_sf"/>
</dbReference>
<dbReference type="Pfam" id="PF00400">
    <property type="entry name" value="WD40"/>
    <property type="match status" value="13"/>
</dbReference>
<evidence type="ECO:0000256" key="2">
    <source>
        <dbReference type="ARBA" id="ARBA00022737"/>
    </source>
</evidence>
<dbReference type="PRINTS" id="PR00320">
    <property type="entry name" value="GPROTEINBRPT"/>
</dbReference>
<feature type="repeat" description="WD" evidence="3">
    <location>
        <begin position="1070"/>
        <end position="1104"/>
    </location>
</feature>
<dbReference type="PANTHER" id="PTHR19879:SF9">
    <property type="entry name" value="TRANSCRIPTION INITIATION FACTOR TFIID SUBUNIT 5"/>
    <property type="match status" value="1"/>
</dbReference>
<feature type="repeat" description="WD" evidence="3">
    <location>
        <begin position="854"/>
        <end position="895"/>
    </location>
</feature>
<feature type="repeat" description="WD" evidence="3">
    <location>
        <begin position="1289"/>
        <end position="1330"/>
    </location>
</feature>
<evidence type="ECO:0000313" key="6">
    <source>
        <dbReference type="EMBL" id="KIW16082.1"/>
    </source>
</evidence>
<proteinExistence type="predicted"/>
<sequence>MRLLKLGSHGDLSLTKNLIEDVPSYAVLSHTWGTDDDEVTFDDIKNGSGTSKVGGYAKIRFCGEQARRDGLQYFWVDTCCIDKENHAELAQAIASMFRWYQNAARCYVYLTDVSARKCHNSQAERPWESAFGKSRWFTRGWTLQELLAPKSVEFYSHEGERLGDRNTLEQEIHETTEIPLTALRGTPLSHFSVDERLRWAAKRHTKLKEDKAYCLLGIFNVFLPLIYGEEDNAFIRLREEIDKRLRSKLDLDKLPHAKGAMFNAYGGDHRTCHPATRVDLLCQIQNWAQQPRSKTIFWLNGMAGTGKSTISWTFAEWLTNQGHFGLVNLGGSFFFKRGDGDRGSASRFFSTITRQLVLKIQGMDTLIANVITSDPLVFDKALGEQFDKLIYQPLCNVSPGGCPILVLVVDALDECEKEGDIKIILDLCSRLSQISTIRLKLFLTSRPDLPVRLGFKSMSVETYQDLILQDAVPRTTIRHDISVFLKDAFSEIRANYNADPPLGGPLGHGWPGENVLEGLVDMAVPLFIVAATVCRFVGDPNWDPQEQLQTILKLRATGHLEQMEQTYLPVLTQLSATLSNSRDKEKLFQEFRTIVGSLVTLAEPLSATSLAALLSMPSANIARRLRPLHSVLQVPADAEIPIRTLHLSFREFLLSDKLQHEPFGVDGPATHRMLLTRCLQLLSGSNGLHENLCDLSYPGQLRREIDPSTIEQHLPPVVQYACRYWVHHVQHGMVQIHNEDEVHVFLQKHFLHWLEALSLMNRISEVIGQLGILQSLMRRQVNASSRIAAFLEDAQRVVLANRYIADLAPLQIYSSAMIFAPQTSIVRNICSQTPIWIQRYPITPVTWSAELQKLEGHSDSVNAVTFSPDDSLLASAADDGTVKLWNSSTGQEVQTLNGHTKSVTEMAFSPDGSLLASTSSDQTVSLWNSSTGQEVQMLRHSEWRNVVAFSPDGSLLTSALSHGTIKLWNLSTGQIVQTPKRHSDRMRKIIFSPNGSLLAAALSAQTIMLWDSSTGQEVLMLNGLTTGSVTAMAFSPDSSLLACASSEGTIKLWNLSTGQIVQTLRNVGWVIAITLSSNGSLLASAHQDTTIELWNLSTGRKMQILEGHTKRVNALTFSHNGSLLASGSTDQTVRLWNLTKGQEVPKLQEHRDPVQTVAFSHDGSLLASISNNESIIRLWSPNTGQEVQRLQGHTGLLHSVAFSHDDLLLASTSSDGTVRLWNLTTGQEVQKLEGHTFCDTRAVAFSLNDSLLASVLGDRTVRLWTPTTGQEIQKLKGNPISRRARVYEFIGHDNFDTVVAFSHNGSLLASVFGDSRVWLWDLKKGLEAYKLNKHTGFVKAVAFSHDDSLLASASGDRTVKLWNLRTGQVVQTLEGHTGSVKAVAFSHDGSFLASASDDQTARLWNLSTGREVQKFENVPAIETLRFTIDDKTLLTNRGAISIDGESITHGSSTASMVKNDWVQRGHQNLLWLPQEYRSNCSAFYDNTFAIGLHSGQVIFLHLDQT</sequence>
<dbReference type="VEuPathDB" id="FungiDB:PV08_06133"/>
<dbReference type="Proteomes" id="UP000053328">
    <property type="component" value="Unassembled WGS sequence"/>
</dbReference>
<dbReference type="Pfam" id="PF24883">
    <property type="entry name" value="NPHP3_N"/>
    <property type="match status" value="1"/>
</dbReference>
<feature type="repeat" description="WD" evidence="3">
    <location>
        <begin position="1242"/>
        <end position="1274"/>
    </location>
</feature>
<evidence type="ECO:0000256" key="1">
    <source>
        <dbReference type="ARBA" id="ARBA00022574"/>
    </source>
</evidence>